<dbReference type="InterPro" id="IPR036779">
    <property type="entry name" value="LysM_dom_sf"/>
</dbReference>
<gene>
    <name evidence="6" type="ORF">J7337_013931</name>
</gene>
<proteinExistence type="inferred from homology"/>
<comment type="caution">
    <text evidence="6">The sequence shown here is derived from an EMBL/GenBank/DDBJ whole genome shotgun (WGS) entry which is preliminary data.</text>
</comment>
<feature type="chain" id="PRO_5040469643" description="LysM domain-containing protein" evidence="4">
    <location>
        <begin position="17"/>
        <end position="178"/>
    </location>
</feature>
<evidence type="ECO:0000313" key="6">
    <source>
        <dbReference type="EMBL" id="KAG9494792.1"/>
    </source>
</evidence>
<dbReference type="EMBL" id="JAHBCI010000012">
    <property type="protein sequence ID" value="KAG9494792.1"/>
    <property type="molecule type" value="Genomic_DNA"/>
</dbReference>
<dbReference type="AlphaFoldDB" id="A0A9P8D3S1"/>
<dbReference type="Gene3D" id="3.10.350.10">
    <property type="entry name" value="LysM domain"/>
    <property type="match status" value="1"/>
</dbReference>
<keyword evidence="4" id="KW-0732">Signal</keyword>
<feature type="signal peptide" evidence="4">
    <location>
        <begin position="1"/>
        <end position="16"/>
    </location>
</feature>
<dbReference type="Proteomes" id="UP000827133">
    <property type="component" value="Unassembled WGS sequence"/>
</dbReference>
<evidence type="ECO:0000259" key="5">
    <source>
        <dbReference type="PROSITE" id="PS51782"/>
    </source>
</evidence>
<dbReference type="RefSeq" id="XP_044673792.1">
    <property type="nucleotide sequence ID" value="XM_044831406.1"/>
</dbReference>
<keyword evidence="1" id="KW-0147">Chitin-binding</keyword>
<dbReference type="CDD" id="cd00118">
    <property type="entry name" value="LysM"/>
    <property type="match status" value="1"/>
</dbReference>
<feature type="domain" description="LysM" evidence="5">
    <location>
        <begin position="26"/>
        <end position="72"/>
    </location>
</feature>
<dbReference type="PANTHER" id="PTHR34997">
    <property type="entry name" value="AM15"/>
    <property type="match status" value="1"/>
</dbReference>
<evidence type="ECO:0000256" key="1">
    <source>
        <dbReference type="ARBA" id="ARBA00022669"/>
    </source>
</evidence>
<dbReference type="GeneID" id="68321787"/>
<dbReference type="PANTHER" id="PTHR34997:SF16">
    <property type="entry name" value="LYSM DOMAIN-CONTAINING PROTEIN"/>
    <property type="match status" value="1"/>
</dbReference>
<dbReference type="SMART" id="SM00257">
    <property type="entry name" value="LysM"/>
    <property type="match status" value="1"/>
</dbReference>
<sequence>MRPILFYPAIIGGVLSSVISGATTCTQYTVQEKDTCRSIANASKVTYAQLLSWNPSLDVTCGNLSKQKDGKICISNPLGNFALPSSSKPVATLITTEALFLNPELFDNCTNLLADVYYCVQPVGYISTYPGYDGSSTRPPIKPVPATMLPNPDRPAKTNSSNIQIIPIANGTRLDCYK</sequence>
<name>A0A9P8D3S1_9HYPO</name>
<dbReference type="Pfam" id="PF01476">
    <property type="entry name" value="LysM"/>
    <property type="match status" value="1"/>
</dbReference>
<reference evidence="6" key="1">
    <citation type="journal article" date="2021" name="Mol. Plant Microbe Interact.">
        <title>Telomere to telomere genome assembly of Fusarium musae F31, causal agent of crown rot disease of banana.</title>
        <authorList>
            <person name="Degradi L."/>
            <person name="Tava V."/>
            <person name="Kunova A."/>
            <person name="Cortesi P."/>
            <person name="Saracchi M."/>
            <person name="Pasquali M."/>
        </authorList>
    </citation>
    <scope>NUCLEOTIDE SEQUENCE</scope>
    <source>
        <strain evidence="6">F31</strain>
    </source>
</reference>
<evidence type="ECO:0000313" key="7">
    <source>
        <dbReference type="Proteomes" id="UP000827133"/>
    </source>
</evidence>
<accession>A0A9P8D3S1</accession>
<protein>
    <recommendedName>
        <fullName evidence="5">LysM domain-containing protein</fullName>
    </recommendedName>
</protein>
<dbReference type="SUPFAM" id="SSF54106">
    <property type="entry name" value="LysM domain"/>
    <property type="match status" value="1"/>
</dbReference>
<evidence type="ECO:0000256" key="4">
    <source>
        <dbReference type="SAM" id="SignalP"/>
    </source>
</evidence>
<comment type="similarity">
    <text evidence="3">Belongs to the secreted LysM effector family.</text>
</comment>
<dbReference type="InterPro" id="IPR052210">
    <property type="entry name" value="LysM1-like"/>
</dbReference>
<dbReference type="PROSITE" id="PS51782">
    <property type="entry name" value="LYSM"/>
    <property type="match status" value="1"/>
</dbReference>
<dbReference type="InterPro" id="IPR018392">
    <property type="entry name" value="LysM"/>
</dbReference>
<keyword evidence="7" id="KW-1185">Reference proteome</keyword>
<organism evidence="6 7">
    <name type="scientific">Fusarium musae</name>
    <dbReference type="NCBI Taxonomy" id="1042133"/>
    <lineage>
        <taxon>Eukaryota</taxon>
        <taxon>Fungi</taxon>
        <taxon>Dikarya</taxon>
        <taxon>Ascomycota</taxon>
        <taxon>Pezizomycotina</taxon>
        <taxon>Sordariomycetes</taxon>
        <taxon>Hypocreomycetidae</taxon>
        <taxon>Hypocreales</taxon>
        <taxon>Nectriaceae</taxon>
        <taxon>Fusarium</taxon>
    </lineage>
</organism>
<dbReference type="KEGG" id="fmu:J7337_013931"/>
<evidence type="ECO:0000256" key="3">
    <source>
        <dbReference type="ARBA" id="ARBA00044955"/>
    </source>
</evidence>
<keyword evidence="2" id="KW-0843">Virulence</keyword>
<dbReference type="GO" id="GO:0008061">
    <property type="term" value="F:chitin binding"/>
    <property type="evidence" value="ECO:0007669"/>
    <property type="project" value="UniProtKB-KW"/>
</dbReference>
<evidence type="ECO:0000256" key="2">
    <source>
        <dbReference type="ARBA" id="ARBA00023026"/>
    </source>
</evidence>